<evidence type="ECO:0008006" key="4">
    <source>
        <dbReference type="Google" id="ProtNLM"/>
    </source>
</evidence>
<keyword evidence="3" id="KW-1185">Reference proteome</keyword>
<evidence type="ECO:0000313" key="3">
    <source>
        <dbReference type="Proteomes" id="UP000529795"/>
    </source>
</evidence>
<dbReference type="EMBL" id="JACIEV010000019">
    <property type="protein sequence ID" value="MBB4155671.1"/>
    <property type="molecule type" value="Genomic_DNA"/>
</dbReference>
<dbReference type="AlphaFoldDB" id="A0A840FFK1"/>
<sequence>MARASKLYPAIGAMLAGVASAVPASAQQAPRSTVPIREVVIAGAGSVRYAIEVVVNGVPILTGFDTGSTGLRLLPRAAARAQVVQSDVDETYSYGSGVELDGKRALVGLSIGAARGRVIVQAVNNVGCVAKQPDCPASHLAPSAYGLMGSGQPGQGFTAIIGTRLEIGRIANPFPGLGVHRWIVHLPQRGRGTGTLVLNPDARDTAGFIPLTASGRGTVRGCLALALSGARSLCGPTLLDTGAPGLSVLGAERPPAWRPDRRARIGFAPTQPRPAPAIGFVTGDRDHGATANFKPQAGNQVVIHAGTLPFYAYDVLFDADANTIALRPNPDAGPATVPLAQ</sequence>
<dbReference type="RefSeq" id="WP_183987365.1">
    <property type="nucleotide sequence ID" value="NZ_JACIEV010000019.1"/>
</dbReference>
<name>A0A840FFK1_9SPHN</name>
<accession>A0A840FFK1</accession>
<comment type="caution">
    <text evidence="2">The sequence shown here is derived from an EMBL/GenBank/DDBJ whole genome shotgun (WGS) entry which is preliminary data.</text>
</comment>
<dbReference type="Proteomes" id="UP000529795">
    <property type="component" value="Unassembled WGS sequence"/>
</dbReference>
<feature type="chain" id="PRO_5032545062" description="Aspartyl protease" evidence="1">
    <location>
        <begin position="22"/>
        <end position="341"/>
    </location>
</feature>
<gene>
    <name evidence="2" type="ORF">GGQ80_003596</name>
</gene>
<organism evidence="2 3">
    <name type="scientific">Sphingomonas jinjuensis</name>
    <dbReference type="NCBI Taxonomy" id="535907"/>
    <lineage>
        <taxon>Bacteria</taxon>
        <taxon>Pseudomonadati</taxon>
        <taxon>Pseudomonadota</taxon>
        <taxon>Alphaproteobacteria</taxon>
        <taxon>Sphingomonadales</taxon>
        <taxon>Sphingomonadaceae</taxon>
        <taxon>Sphingomonas</taxon>
    </lineage>
</organism>
<protein>
    <recommendedName>
        <fullName evidence="4">Aspartyl protease</fullName>
    </recommendedName>
</protein>
<evidence type="ECO:0000313" key="2">
    <source>
        <dbReference type="EMBL" id="MBB4155671.1"/>
    </source>
</evidence>
<evidence type="ECO:0000256" key="1">
    <source>
        <dbReference type="SAM" id="SignalP"/>
    </source>
</evidence>
<keyword evidence="1" id="KW-0732">Signal</keyword>
<reference evidence="2 3" key="1">
    <citation type="submission" date="2020-08" db="EMBL/GenBank/DDBJ databases">
        <title>Genomic Encyclopedia of Type Strains, Phase IV (KMG-IV): sequencing the most valuable type-strain genomes for metagenomic binning, comparative biology and taxonomic classification.</title>
        <authorList>
            <person name="Goeker M."/>
        </authorList>
    </citation>
    <scope>NUCLEOTIDE SEQUENCE [LARGE SCALE GENOMIC DNA]</scope>
    <source>
        <strain evidence="2 3">YC6723</strain>
    </source>
</reference>
<feature type="signal peptide" evidence="1">
    <location>
        <begin position="1"/>
        <end position="21"/>
    </location>
</feature>
<proteinExistence type="predicted"/>